<evidence type="ECO:0000259" key="8">
    <source>
        <dbReference type="PROSITE" id="PS51084"/>
    </source>
</evidence>
<dbReference type="GO" id="GO:0000166">
    <property type="term" value="F:nucleotide binding"/>
    <property type="evidence" value="ECO:0007669"/>
    <property type="project" value="UniProtKB-KW"/>
</dbReference>
<gene>
    <name evidence="9" type="ORF">QBC33DRAFT_540410</name>
</gene>
<keyword evidence="2 7" id="KW-0378">Hydrolase</keyword>
<evidence type="ECO:0000256" key="5">
    <source>
        <dbReference type="PIRSR" id="PIRSR639383-3"/>
    </source>
</evidence>
<dbReference type="Proteomes" id="UP001244011">
    <property type="component" value="Unassembled WGS sequence"/>
</dbReference>
<protein>
    <recommendedName>
        <fullName evidence="7">Bis(5'-adenosyl)-triphosphatase</fullName>
        <ecNumber evidence="7">3.6.1.29</ecNumber>
    </recommendedName>
</protein>
<evidence type="ECO:0000313" key="9">
    <source>
        <dbReference type="EMBL" id="KAK1766849.1"/>
    </source>
</evidence>
<dbReference type="Pfam" id="PF01230">
    <property type="entry name" value="HIT"/>
    <property type="match status" value="1"/>
</dbReference>
<dbReference type="InterPro" id="IPR011146">
    <property type="entry name" value="HIT-like"/>
</dbReference>
<dbReference type="PROSITE" id="PS51084">
    <property type="entry name" value="HIT_2"/>
    <property type="match status" value="1"/>
</dbReference>
<keyword evidence="10" id="KW-1185">Reference proteome</keyword>
<evidence type="ECO:0000313" key="10">
    <source>
        <dbReference type="Proteomes" id="UP001244011"/>
    </source>
</evidence>
<dbReference type="SUPFAM" id="SSF54197">
    <property type="entry name" value="HIT-like"/>
    <property type="match status" value="1"/>
</dbReference>
<name>A0AAJ0C187_9PEZI</name>
<comment type="catalytic activity">
    <reaction evidence="7">
        <text>P(1),P(3)-bis(5'-adenosyl) triphosphate + H2O = AMP + ADP + 2 H(+)</text>
        <dbReference type="Rhea" id="RHEA:13893"/>
        <dbReference type="ChEBI" id="CHEBI:15377"/>
        <dbReference type="ChEBI" id="CHEBI:15378"/>
        <dbReference type="ChEBI" id="CHEBI:58529"/>
        <dbReference type="ChEBI" id="CHEBI:456215"/>
        <dbReference type="ChEBI" id="CHEBI:456216"/>
        <dbReference type="EC" id="3.6.1.29"/>
    </reaction>
</comment>
<feature type="active site" description="Tele-AMP-histidine intermediate" evidence="3">
    <location>
        <position position="142"/>
    </location>
</feature>
<dbReference type="GO" id="GO:0047710">
    <property type="term" value="F:bis(5'-adenosyl)-triphosphatase activity"/>
    <property type="evidence" value="ECO:0007669"/>
    <property type="project" value="UniProtKB-UniRule"/>
</dbReference>
<sequence>MIRLKGELARRLKPPTAIKQTQVRLKMTSPQNPIHFGPYEVTKQVFLTTAHTFALVNLKPLLPGHVLVCTSRPHKRLTDLSPPELTDLMLAVQRVQRMLARHYFLSSASSSPAAADPTSAGGSFNIALQDGAEAGQTVPHVHVHVIPRIRGSTERQQGAAEGPGDELYEGMAGEDGNVGGALWDREVVAAAAAAVRARLGERPTPGGGFPSIEDAERGMREMGDMEAEAEVYRGVLKEMEREEES</sequence>
<dbReference type="PROSITE" id="PS00892">
    <property type="entry name" value="HIT_1"/>
    <property type="match status" value="1"/>
</dbReference>
<accession>A0AAJ0C187</accession>
<evidence type="ECO:0000256" key="2">
    <source>
        <dbReference type="ARBA" id="ARBA00022801"/>
    </source>
</evidence>
<organism evidence="9 10">
    <name type="scientific">Phialemonium atrogriseum</name>
    <dbReference type="NCBI Taxonomy" id="1093897"/>
    <lineage>
        <taxon>Eukaryota</taxon>
        <taxon>Fungi</taxon>
        <taxon>Dikarya</taxon>
        <taxon>Ascomycota</taxon>
        <taxon>Pezizomycotina</taxon>
        <taxon>Sordariomycetes</taxon>
        <taxon>Sordariomycetidae</taxon>
        <taxon>Cephalothecales</taxon>
        <taxon>Cephalothecaceae</taxon>
        <taxon>Phialemonium</taxon>
    </lineage>
</organism>
<comment type="caution">
    <text evidence="9">The sequence shown here is derived from an EMBL/GenBank/DDBJ whole genome shotgun (WGS) entry which is preliminary data.</text>
</comment>
<feature type="binding site" evidence="4">
    <location>
        <begin position="135"/>
        <end position="138"/>
    </location>
    <ligand>
        <name>substrate</name>
    </ligand>
</feature>
<feature type="binding site" evidence="4">
    <location>
        <position position="57"/>
    </location>
    <ligand>
        <name>substrate</name>
    </ligand>
</feature>
<evidence type="ECO:0000256" key="6">
    <source>
        <dbReference type="PROSITE-ProRule" id="PRU00464"/>
    </source>
</evidence>
<reference evidence="9" key="1">
    <citation type="submission" date="2023-06" db="EMBL/GenBank/DDBJ databases">
        <title>Genome-scale phylogeny and comparative genomics of the fungal order Sordariales.</title>
        <authorList>
            <consortium name="Lawrence Berkeley National Laboratory"/>
            <person name="Hensen N."/>
            <person name="Bonometti L."/>
            <person name="Westerberg I."/>
            <person name="Brannstrom I.O."/>
            <person name="Guillou S."/>
            <person name="Cros-Aarteil S."/>
            <person name="Calhoun S."/>
            <person name="Haridas S."/>
            <person name="Kuo A."/>
            <person name="Mondo S."/>
            <person name="Pangilinan J."/>
            <person name="Riley R."/>
            <person name="Labutti K."/>
            <person name="Andreopoulos B."/>
            <person name="Lipzen A."/>
            <person name="Chen C."/>
            <person name="Yanf M."/>
            <person name="Daum C."/>
            <person name="Ng V."/>
            <person name="Clum A."/>
            <person name="Steindorff A."/>
            <person name="Ohm R."/>
            <person name="Martin F."/>
            <person name="Silar P."/>
            <person name="Natvig D."/>
            <person name="Lalanne C."/>
            <person name="Gautier V."/>
            <person name="Ament-Velasquez S.L."/>
            <person name="Kruys A."/>
            <person name="Hutchinson M.I."/>
            <person name="Powell A.J."/>
            <person name="Barry K."/>
            <person name="Miller A.N."/>
            <person name="Grigoriev I.V."/>
            <person name="Debuchy R."/>
            <person name="Gladieux P."/>
            <person name="Thoren M.H."/>
            <person name="Johannesson H."/>
        </authorList>
    </citation>
    <scope>NUCLEOTIDE SEQUENCE</scope>
    <source>
        <strain evidence="9">8032-3</strain>
    </source>
</reference>
<evidence type="ECO:0000256" key="7">
    <source>
        <dbReference type="RuleBase" id="RU366076"/>
    </source>
</evidence>
<dbReference type="Gene3D" id="3.30.428.10">
    <property type="entry name" value="HIT-like"/>
    <property type="match status" value="1"/>
</dbReference>
<dbReference type="InterPro" id="IPR039383">
    <property type="entry name" value="FHIT"/>
</dbReference>
<dbReference type="PANTHER" id="PTHR46243">
    <property type="entry name" value="BIS(5'-ADENOSYL)-TRIPHOSPHATASE"/>
    <property type="match status" value="1"/>
</dbReference>
<dbReference type="RefSeq" id="XP_060283062.1">
    <property type="nucleotide sequence ID" value="XM_060428058.1"/>
</dbReference>
<evidence type="ECO:0000256" key="4">
    <source>
        <dbReference type="PIRSR" id="PIRSR639383-2"/>
    </source>
</evidence>
<dbReference type="InterPro" id="IPR019808">
    <property type="entry name" value="Histidine_triad_CS"/>
</dbReference>
<feature type="binding site" evidence="4">
    <location>
        <position position="129"/>
    </location>
    <ligand>
        <name>substrate</name>
    </ligand>
</feature>
<feature type="site" description="Important for induction of apoptosis" evidence="5">
    <location>
        <position position="168"/>
    </location>
</feature>
<comment type="cofactor">
    <cofactor evidence="7">
        <name>Mn(2+)</name>
        <dbReference type="ChEBI" id="CHEBI:29035"/>
    </cofactor>
</comment>
<dbReference type="EMBL" id="MU839010">
    <property type="protein sequence ID" value="KAK1766849.1"/>
    <property type="molecule type" value="Genomic_DNA"/>
</dbReference>
<dbReference type="PANTHER" id="PTHR46243:SF1">
    <property type="entry name" value="BIS(5'-ADENOSYL)-TRIPHOSPHATASE"/>
    <property type="match status" value="1"/>
</dbReference>
<feature type="short sequence motif" description="Histidine triad motif" evidence="6">
    <location>
        <begin position="140"/>
        <end position="144"/>
    </location>
</feature>
<dbReference type="InterPro" id="IPR051884">
    <property type="entry name" value="Bis(5'-adenosyl)-TPase_reg"/>
</dbReference>
<keyword evidence="1 7" id="KW-0547">Nucleotide-binding</keyword>
<dbReference type="EC" id="3.6.1.29" evidence="7"/>
<feature type="domain" description="HIT" evidence="8">
    <location>
        <begin position="32"/>
        <end position="155"/>
    </location>
</feature>
<dbReference type="CDD" id="cd01275">
    <property type="entry name" value="FHIT"/>
    <property type="match status" value="1"/>
</dbReference>
<feature type="binding site" evidence="4">
    <location>
        <position position="144"/>
    </location>
    <ligand>
        <name>substrate</name>
    </ligand>
</feature>
<evidence type="ECO:0000256" key="3">
    <source>
        <dbReference type="PIRSR" id="PIRSR639383-1"/>
    </source>
</evidence>
<proteinExistence type="predicted"/>
<evidence type="ECO:0000256" key="1">
    <source>
        <dbReference type="ARBA" id="ARBA00022741"/>
    </source>
</evidence>
<dbReference type="AlphaFoldDB" id="A0AAJ0C187"/>
<dbReference type="GeneID" id="85311245"/>
<dbReference type="InterPro" id="IPR036265">
    <property type="entry name" value="HIT-like_sf"/>
</dbReference>